<organism evidence="1">
    <name type="scientific">marine sediment metagenome</name>
    <dbReference type="NCBI Taxonomy" id="412755"/>
    <lineage>
        <taxon>unclassified sequences</taxon>
        <taxon>metagenomes</taxon>
        <taxon>ecological metagenomes</taxon>
    </lineage>
</organism>
<reference evidence="1" key="1">
    <citation type="journal article" date="2014" name="Front. Microbiol.">
        <title>High frequency of phylogenetically diverse reductive dehalogenase-homologous genes in deep subseafloor sedimentary metagenomes.</title>
        <authorList>
            <person name="Kawai M."/>
            <person name="Futagami T."/>
            <person name="Toyoda A."/>
            <person name="Takaki Y."/>
            <person name="Nishi S."/>
            <person name="Hori S."/>
            <person name="Arai W."/>
            <person name="Tsubouchi T."/>
            <person name="Morono Y."/>
            <person name="Uchiyama I."/>
            <person name="Ito T."/>
            <person name="Fujiyama A."/>
            <person name="Inagaki F."/>
            <person name="Takami H."/>
        </authorList>
    </citation>
    <scope>NUCLEOTIDE SEQUENCE</scope>
    <source>
        <strain evidence="1">Expedition CK06-06</strain>
    </source>
</reference>
<dbReference type="AlphaFoldDB" id="X1AVC8"/>
<dbReference type="EMBL" id="BART01019477">
    <property type="protein sequence ID" value="GAG86655.1"/>
    <property type="molecule type" value="Genomic_DNA"/>
</dbReference>
<accession>X1AVC8</accession>
<comment type="caution">
    <text evidence="1">The sequence shown here is derived from an EMBL/GenBank/DDBJ whole genome shotgun (WGS) entry which is preliminary data.</text>
</comment>
<proteinExistence type="predicted"/>
<gene>
    <name evidence="1" type="ORF">S01H4_36437</name>
</gene>
<evidence type="ECO:0000313" key="1">
    <source>
        <dbReference type="EMBL" id="GAG86655.1"/>
    </source>
</evidence>
<name>X1AVC8_9ZZZZ</name>
<sequence length="194" mass="23031">MKYLLRKDVLGKVPEIEITAEEYAEFEKARNILSNALAIEEKYEIVIANYLDFEKKILDATASYMVREHLDYSDFFEVRLGLNIRLVNLLTAARLYVDQLNQNVRECVPNVPDAEEVVKKFFSKEYDENKEYRFLEALRNYIQHRGIPVHWTQQGGRWTSLKDDGFLEYYMELASQRSYLEEDPKFKKIILVEL</sequence>
<feature type="non-terminal residue" evidence="1">
    <location>
        <position position="194"/>
    </location>
</feature>
<protein>
    <submittedName>
        <fullName evidence="1">Uncharacterized protein</fullName>
    </submittedName>
</protein>